<dbReference type="SUPFAM" id="SSF52317">
    <property type="entry name" value="Class I glutamine amidotransferase-like"/>
    <property type="match status" value="1"/>
</dbReference>
<dbReference type="InterPro" id="IPR029062">
    <property type="entry name" value="Class_I_gatase-like"/>
</dbReference>
<reference evidence="1" key="1">
    <citation type="journal article" date="2014" name="Front. Microbiol.">
        <title>High frequency of phylogenetically diverse reductive dehalogenase-homologous genes in deep subseafloor sedimentary metagenomes.</title>
        <authorList>
            <person name="Kawai M."/>
            <person name="Futagami T."/>
            <person name="Toyoda A."/>
            <person name="Takaki Y."/>
            <person name="Nishi S."/>
            <person name="Hori S."/>
            <person name="Arai W."/>
            <person name="Tsubouchi T."/>
            <person name="Morono Y."/>
            <person name="Uchiyama I."/>
            <person name="Ito T."/>
            <person name="Fujiyama A."/>
            <person name="Inagaki F."/>
            <person name="Takami H."/>
        </authorList>
    </citation>
    <scope>NUCLEOTIDE SEQUENCE</scope>
    <source>
        <strain evidence="1">Expedition CK06-06</strain>
    </source>
</reference>
<dbReference type="AlphaFoldDB" id="X1KTD9"/>
<dbReference type="EMBL" id="BARV01003685">
    <property type="protein sequence ID" value="GAI10362.1"/>
    <property type="molecule type" value="Genomic_DNA"/>
</dbReference>
<feature type="non-terminal residue" evidence="1">
    <location>
        <position position="95"/>
    </location>
</feature>
<accession>X1KTD9</accession>
<evidence type="ECO:0008006" key="2">
    <source>
        <dbReference type="Google" id="ProtNLM"/>
    </source>
</evidence>
<protein>
    <recommendedName>
        <fullName evidence="2">Methyltransferase type 11 domain-containing protein</fullName>
    </recommendedName>
</protein>
<gene>
    <name evidence="1" type="ORF">S06H3_08661</name>
</gene>
<name>X1KTD9_9ZZZZ</name>
<comment type="caution">
    <text evidence="1">The sequence shown here is derived from an EMBL/GenBank/DDBJ whole genome shotgun (WGS) entry which is preliminary data.</text>
</comment>
<proteinExistence type="predicted"/>
<evidence type="ECO:0000313" key="1">
    <source>
        <dbReference type="EMBL" id="GAI10362.1"/>
    </source>
</evidence>
<organism evidence="1">
    <name type="scientific">marine sediment metagenome</name>
    <dbReference type="NCBI Taxonomy" id="412755"/>
    <lineage>
        <taxon>unclassified sequences</taxon>
        <taxon>metagenomes</taxon>
        <taxon>ecological metagenomes</taxon>
    </lineage>
</organism>
<sequence>MDGLRNLGYDVTLLNDEMLENKDLTPFDAIITGIRAYNTRERLQHTQVKLLQYVKNGGTLIVQYNVSRGLQIENIGPFPLTIGRDRVTEENAPIS</sequence>